<keyword evidence="2" id="KW-1185">Reference proteome</keyword>
<dbReference type="AlphaFoldDB" id="A0A327PSP6"/>
<name>A0A327PSP6_9BACT</name>
<dbReference type="RefSeq" id="WP_170124552.1">
    <property type="nucleotide sequence ID" value="NZ_QLLK01000001.1"/>
</dbReference>
<reference evidence="1 2" key="1">
    <citation type="submission" date="2018-06" db="EMBL/GenBank/DDBJ databases">
        <title>Genomic Encyclopedia of Archaeal and Bacterial Type Strains, Phase II (KMG-II): from individual species to whole genera.</title>
        <authorList>
            <person name="Goeker M."/>
        </authorList>
    </citation>
    <scope>NUCLEOTIDE SEQUENCE [LARGE SCALE GENOMIC DNA]</scope>
    <source>
        <strain evidence="1 2">DSM 23446</strain>
    </source>
</reference>
<organism evidence="1 2">
    <name type="scientific">Algoriphagus yeomjeoni</name>
    <dbReference type="NCBI Taxonomy" id="291403"/>
    <lineage>
        <taxon>Bacteria</taxon>
        <taxon>Pseudomonadati</taxon>
        <taxon>Bacteroidota</taxon>
        <taxon>Cytophagia</taxon>
        <taxon>Cytophagales</taxon>
        <taxon>Cyclobacteriaceae</taxon>
        <taxon>Algoriphagus</taxon>
    </lineage>
</organism>
<protein>
    <recommendedName>
        <fullName evidence="3">Addiction module component</fullName>
    </recommendedName>
</protein>
<accession>A0A327PSP6</accession>
<gene>
    <name evidence="1" type="ORF">LV83_00581</name>
</gene>
<evidence type="ECO:0000313" key="1">
    <source>
        <dbReference type="EMBL" id="RAI95330.1"/>
    </source>
</evidence>
<sequence length="57" mass="6602">MKKDKAIEVLNELPGEFDIEVLIERLIFIEKVEAGLEQIKEGKIIPHEAVKDISQKW</sequence>
<evidence type="ECO:0008006" key="3">
    <source>
        <dbReference type="Google" id="ProtNLM"/>
    </source>
</evidence>
<comment type="caution">
    <text evidence="1">The sequence shown here is derived from an EMBL/GenBank/DDBJ whole genome shotgun (WGS) entry which is preliminary data.</text>
</comment>
<dbReference type="EMBL" id="QLLK01000001">
    <property type="protein sequence ID" value="RAI95330.1"/>
    <property type="molecule type" value="Genomic_DNA"/>
</dbReference>
<evidence type="ECO:0000313" key="2">
    <source>
        <dbReference type="Proteomes" id="UP000249610"/>
    </source>
</evidence>
<dbReference type="Proteomes" id="UP000249610">
    <property type="component" value="Unassembled WGS sequence"/>
</dbReference>
<proteinExistence type="predicted"/>